<comment type="caution">
    <text evidence="1">The sequence shown here is derived from an EMBL/GenBank/DDBJ whole genome shotgun (WGS) entry which is preliminary data.</text>
</comment>
<name>A0A7W2JR10_9PSED</name>
<protein>
    <submittedName>
        <fullName evidence="1">Uncharacterized protein</fullName>
    </submittedName>
</protein>
<gene>
    <name evidence="1" type="ORF">H4C75_02180</name>
</gene>
<organism evidence="1 2">
    <name type="scientific">Pseudomonas mosselii</name>
    <dbReference type="NCBI Taxonomy" id="78327"/>
    <lineage>
        <taxon>Bacteria</taxon>
        <taxon>Pseudomonadati</taxon>
        <taxon>Pseudomonadota</taxon>
        <taxon>Gammaproteobacteria</taxon>
        <taxon>Pseudomonadales</taxon>
        <taxon>Pseudomonadaceae</taxon>
        <taxon>Pseudomonas</taxon>
    </lineage>
</organism>
<dbReference type="Proteomes" id="UP000541770">
    <property type="component" value="Unassembled WGS sequence"/>
</dbReference>
<reference evidence="1 2" key="1">
    <citation type="submission" date="2020-07" db="EMBL/GenBank/DDBJ databases">
        <title>Diversity of carbapenemase encoding genes among Pseudomonas putida group clinical isolates in a tertiary Brazilian hospital.</title>
        <authorList>
            <person name="Alberto-Lei F."/>
            <person name="Nodari C.S."/>
            <person name="Streling A.P."/>
            <person name="Paulino J.T."/>
            <person name="Bessa-Neto F.O."/>
            <person name="Cayo R."/>
            <person name="Gales A.C."/>
        </authorList>
    </citation>
    <scope>NUCLEOTIDE SEQUENCE [LARGE SCALE GENOMIC DNA]</scope>
    <source>
        <strain evidence="1 2">14802</strain>
    </source>
</reference>
<accession>A0A7W2JR10</accession>
<dbReference type="EMBL" id="JACGDE010000001">
    <property type="protein sequence ID" value="MBA6063571.1"/>
    <property type="molecule type" value="Genomic_DNA"/>
</dbReference>
<sequence>MQNTKSLDVLNVELAFQVWAEDRGYDLKTGTDGGFTNIETRAAWLGFEAAHGPDGCMPCGQQLYAQIKKCSEYAHQTDQLFPVAVGQPTHGEYVVVGGPGGVYRLRDVDLFVITDGKPTQLK</sequence>
<evidence type="ECO:0000313" key="1">
    <source>
        <dbReference type="EMBL" id="MBA6063571.1"/>
    </source>
</evidence>
<evidence type="ECO:0000313" key="2">
    <source>
        <dbReference type="Proteomes" id="UP000541770"/>
    </source>
</evidence>
<dbReference type="AlphaFoldDB" id="A0A7W2JR10"/>
<dbReference type="RefSeq" id="WP_182321915.1">
    <property type="nucleotide sequence ID" value="NZ_JACGDE010000001.1"/>
</dbReference>
<proteinExistence type="predicted"/>